<gene>
    <name evidence="4" type="ORF">HNR40_005613</name>
</gene>
<dbReference type="Gene3D" id="3.20.20.370">
    <property type="entry name" value="Glycoside hydrolase/deacetylase"/>
    <property type="match status" value="1"/>
</dbReference>
<dbReference type="GO" id="GO:0005975">
    <property type="term" value="P:carbohydrate metabolic process"/>
    <property type="evidence" value="ECO:0007669"/>
    <property type="project" value="InterPro"/>
</dbReference>
<dbReference type="SUPFAM" id="SSF88713">
    <property type="entry name" value="Glycoside hydrolase/deacetylase"/>
    <property type="match status" value="1"/>
</dbReference>
<evidence type="ECO:0000313" key="4">
    <source>
        <dbReference type="EMBL" id="MBB5080127.1"/>
    </source>
</evidence>
<evidence type="ECO:0000259" key="3">
    <source>
        <dbReference type="PROSITE" id="PS51677"/>
    </source>
</evidence>
<dbReference type="GO" id="GO:0016020">
    <property type="term" value="C:membrane"/>
    <property type="evidence" value="ECO:0007669"/>
    <property type="project" value="TreeGrafter"/>
</dbReference>
<name>A0A7W8EIY1_9ACTN</name>
<evidence type="ECO:0000256" key="1">
    <source>
        <dbReference type="ARBA" id="ARBA00022723"/>
    </source>
</evidence>
<dbReference type="PANTHER" id="PTHR10587:SF133">
    <property type="entry name" value="CHITIN DEACETYLASE 1-RELATED"/>
    <property type="match status" value="1"/>
</dbReference>
<reference evidence="4 5" key="1">
    <citation type="submission" date="2020-08" db="EMBL/GenBank/DDBJ databases">
        <title>Genomic Encyclopedia of Type Strains, Phase IV (KMG-IV): sequencing the most valuable type-strain genomes for metagenomic binning, comparative biology and taxonomic classification.</title>
        <authorList>
            <person name="Goeker M."/>
        </authorList>
    </citation>
    <scope>NUCLEOTIDE SEQUENCE [LARGE SCALE GENOMIC DNA]</scope>
    <source>
        <strain evidence="4 5">DSM 45385</strain>
    </source>
</reference>
<dbReference type="PROSITE" id="PS51677">
    <property type="entry name" value="NODB"/>
    <property type="match status" value="1"/>
</dbReference>
<dbReference type="PANTHER" id="PTHR10587">
    <property type="entry name" value="GLYCOSYL TRANSFERASE-RELATED"/>
    <property type="match status" value="1"/>
</dbReference>
<dbReference type="GO" id="GO:0046872">
    <property type="term" value="F:metal ion binding"/>
    <property type="evidence" value="ECO:0007669"/>
    <property type="project" value="UniProtKB-KW"/>
</dbReference>
<comment type="caution">
    <text evidence="4">The sequence shown here is derived from an EMBL/GenBank/DDBJ whole genome shotgun (WGS) entry which is preliminary data.</text>
</comment>
<dbReference type="EMBL" id="JACHIN010000007">
    <property type="protein sequence ID" value="MBB5080127.1"/>
    <property type="molecule type" value="Genomic_DNA"/>
</dbReference>
<accession>A0A7W8EIY1</accession>
<proteinExistence type="predicted"/>
<feature type="domain" description="NodB homology" evidence="3">
    <location>
        <begin position="151"/>
        <end position="332"/>
    </location>
</feature>
<dbReference type="InterPro" id="IPR050248">
    <property type="entry name" value="Polysacc_deacetylase_ArnD"/>
</dbReference>
<protein>
    <submittedName>
        <fullName evidence="4">Peptidoglycan/xylan/chitin deacetylase (PgdA/CDA1 family)</fullName>
    </submittedName>
</protein>
<evidence type="ECO:0000313" key="5">
    <source>
        <dbReference type="Proteomes" id="UP000568380"/>
    </source>
</evidence>
<sequence>MLYSGVSWGADGYEVEVLDVDGRAALPPARFGAGQMESLIGHLTSLGDGLVTVVESTIGILDGRMMSAGLDVYRADPQIVPGRPAFGSVPAGRLARAAYRDLAALTRLDPGRGTQTGREGDLEAGIADGAAALAALAAAGRCLSHGPRERREVALTFDDGPQPPYTGQVLDVLERYGVRATFFCVGLNAGAHAEEIARMREQGHAVGNHTWSHPFLPELSRAQLAEQIERTGAAIAGAGGGRAPVLFRPPYGSRNAEVMGWLRELGTTVVLWDVEPFDWAMPGAREIAEIVLGQVRPGSIILLHDGGGDRSQTVGSLAPMIEGLLDRGYRFVLVDELQRVTR</sequence>
<dbReference type="CDD" id="cd10917">
    <property type="entry name" value="CE4_NodB_like_6s_7s"/>
    <property type="match status" value="1"/>
</dbReference>
<keyword evidence="5" id="KW-1185">Reference proteome</keyword>
<dbReference type="Proteomes" id="UP000568380">
    <property type="component" value="Unassembled WGS sequence"/>
</dbReference>
<dbReference type="RefSeq" id="WP_184966264.1">
    <property type="nucleotide sequence ID" value="NZ_JACHIN010000007.1"/>
</dbReference>
<organism evidence="4 5">
    <name type="scientific">Nonomuraea endophytica</name>
    <dbReference type="NCBI Taxonomy" id="714136"/>
    <lineage>
        <taxon>Bacteria</taxon>
        <taxon>Bacillati</taxon>
        <taxon>Actinomycetota</taxon>
        <taxon>Actinomycetes</taxon>
        <taxon>Streptosporangiales</taxon>
        <taxon>Streptosporangiaceae</taxon>
        <taxon>Nonomuraea</taxon>
    </lineage>
</organism>
<dbReference type="InterPro" id="IPR011330">
    <property type="entry name" value="Glyco_hydro/deAcase_b/a-brl"/>
</dbReference>
<dbReference type="GO" id="GO:0016810">
    <property type="term" value="F:hydrolase activity, acting on carbon-nitrogen (but not peptide) bonds"/>
    <property type="evidence" value="ECO:0007669"/>
    <property type="project" value="InterPro"/>
</dbReference>
<dbReference type="Pfam" id="PF01522">
    <property type="entry name" value="Polysacc_deac_1"/>
    <property type="match status" value="1"/>
</dbReference>
<keyword evidence="1" id="KW-0479">Metal-binding</keyword>
<dbReference type="InterPro" id="IPR002509">
    <property type="entry name" value="NODB_dom"/>
</dbReference>
<keyword evidence="2" id="KW-0378">Hydrolase</keyword>
<evidence type="ECO:0000256" key="2">
    <source>
        <dbReference type="ARBA" id="ARBA00022801"/>
    </source>
</evidence>
<dbReference type="AlphaFoldDB" id="A0A7W8EIY1"/>